<dbReference type="SUPFAM" id="SSF57850">
    <property type="entry name" value="RING/U-box"/>
    <property type="match status" value="1"/>
</dbReference>
<keyword evidence="1" id="KW-0862">Zinc</keyword>
<keyword evidence="1" id="KW-0479">Metal-binding</keyword>
<comment type="caution">
    <text evidence="5">The sequence shown here is derived from an EMBL/GenBank/DDBJ whole genome shotgun (WGS) entry which is preliminary data.</text>
</comment>
<dbReference type="InterPro" id="IPR013083">
    <property type="entry name" value="Znf_RING/FYVE/PHD"/>
</dbReference>
<feature type="region of interest" description="Disordered" evidence="3">
    <location>
        <begin position="352"/>
        <end position="376"/>
    </location>
</feature>
<dbReference type="AlphaFoldDB" id="A0A2U1MIV4"/>
<dbReference type="GO" id="GO:0008270">
    <property type="term" value="F:zinc ion binding"/>
    <property type="evidence" value="ECO:0007669"/>
    <property type="project" value="UniProtKB-KW"/>
</dbReference>
<evidence type="ECO:0000256" key="2">
    <source>
        <dbReference type="SAM" id="Coils"/>
    </source>
</evidence>
<evidence type="ECO:0000259" key="4">
    <source>
        <dbReference type="PROSITE" id="PS50271"/>
    </source>
</evidence>
<dbReference type="PROSITE" id="PS50271">
    <property type="entry name" value="ZF_UBP"/>
    <property type="match status" value="1"/>
</dbReference>
<keyword evidence="6" id="KW-1185">Reference proteome</keyword>
<evidence type="ECO:0000313" key="5">
    <source>
        <dbReference type="EMBL" id="PWA61148.1"/>
    </source>
</evidence>
<dbReference type="PANTHER" id="PTHR24007">
    <property type="entry name" value="BRCA1-ASSOCIATED PROTEIN"/>
    <property type="match status" value="1"/>
</dbReference>
<evidence type="ECO:0000256" key="3">
    <source>
        <dbReference type="SAM" id="MobiDB-lite"/>
    </source>
</evidence>
<keyword evidence="1" id="KW-0863">Zinc-finger</keyword>
<sequence length="456" mass="52613">MGRSQKYLYGIRVEVDDSRTLLPFDTSVIKPFCYKAADAKEYDSLRSDFPNRFKELGYYDNDTQSNESPRRVCLTGKVHLFRSIPKIDDKKYKAPEDNLALLLGVPSILDYENFIQYCTRRCTNVSDVYFIRNLGEPFYSVLAKLPTVKDAELFYDQMHYGKYHMELRFGPVYLLHKAEYMNITCITRVPWSGYRVLPSCYLCLELLNADATDIQNQSCRHLVGDQSNCKCNFRGCLSCEVWNPHEKPNADIRCRTCKEPANLLCLICGSVFCGSGQAQTGHAFYHYCRNYHAYVFEINTRRIYDYLENSCVKDRVLLLAESSLQRNLDAMDVEADKEVVTEKLAVHDDISLEAKEDENEDDPAPPDYLAVSTSERNPDCEEDILALEDDDAQRKAQEQDLIKAQEQDLILAVATECDKKIAYWKDLEIELASAEKKKLDHEILSKQEEAQKLRRN</sequence>
<dbReference type="Gene3D" id="3.30.40.10">
    <property type="entry name" value="Zinc/RING finger domain, C3HC4 (zinc finger)"/>
    <property type="match status" value="1"/>
</dbReference>
<feature type="domain" description="UBP-type" evidence="4">
    <location>
        <begin position="217"/>
        <end position="331"/>
    </location>
</feature>
<evidence type="ECO:0000256" key="1">
    <source>
        <dbReference type="PROSITE-ProRule" id="PRU00502"/>
    </source>
</evidence>
<dbReference type="STRING" id="35608.A0A2U1MIV4"/>
<name>A0A2U1MIV4_ARTAN</name>
<accession>A0A2U1MIV4</accession>
<evidence type="ECO:0000313" key="6">
    <source>
        <dbReference type="Proteomes" id="UP000245207"/>
    </source>
</evidence>
<dbReference type="GO" id="GO:0005737">
    <property type="term" value="C:cytoplasm"/>
    <property type="evidence" value="ECO:0007669"/>
    <property type="project" value="TreeGrafter"/>
</dbReference>
<dbReference type="GO" id="GO:0016567">
    <property type="term" value="P:protein ubiquitination"/>
    <property type="evidence" value="ECO:0007669"/>
    <property type="project" value="TreeGrafter"/>
</dbReference>
<keyword evidence="2" id="KW-0175">Coiled coil</keyword>
<dbReference type="InterPro" id="IPR011422">
    <property type="entry name" value="BRAP2/ETP1_RRM"/>
</dbReference>
<dbReference type="Pfam" id="PF07576">
    <property type="entry name" value="BRAP2"/>
    <property type="match status" value="1"/>
</dbReference>
<dbReference type="PANTHER" id="PTHR24007:SF7">
    <property type="entry name" value="BRCA1-ASSOCIATED PROTEIN"/>
    <property type="match status" value="1"/>
</dbReference>
<dbReference type="GO" id="GO:0061630">
    <property type="term" value="F:ubiquitin protein ligase activity"/>
    <property type="evidence" value="ECO:0007669"/>
    <property type="project" value="TreeGrafter"/>
</dbReference>
<dbReference type="InterPro" id="IPR001607">
    <property type="entry name" value="Znf_UBP"/>
</dbReference>
<feature type="compositionally biased region" description="Acidic residues" evidence="3">
    <location>
        <begin position="355"/>
        <end position="364"/>
    </location>
</feature>
<reference evidence="5 6" key="1">
    <citation type="journal article" date="2018" name="Mol. Plant">
        <title>The genome of Artemisia annua provides insight into the evolution of Asteraceae family and artemisinin biosynthesis.</title>
        <authorList>
            <person name="Shen Q."/>
            <person name="Zhang L."/>
            <person name="Liao Z."/>
            <person name="Wang S."/>
            <person name="Yan T."/>
            <person name="Shi P."/>
            <person name="Liu M."/>
            <person name="Fu X."/>
            <person name="Pan Q."/>
            <person name="Wang Y."/>
            <person name="Lv Z."/>
            <person name="Lu X."/>
            <person name="Zhang F."/>
            <person name="Jiang W."/>
            <person name="Ma Y."/>
            <person name="Chen M."/>
            <person name="Hao X."/>
            <person name="Li L."/>
            <person name="Tang Y."/>
            <person name="Lv G."/>
            <person name="Zhou Y."/>
            <person name="Sun X."/>
            <person name="Brodelius P.E."/>
            <person name="Rose J.K.C."/>
            <person name="Tang K."/>
        </authorList>
    </citation>
    <scope>NUCLEOTIDE SEQUENCE [LARGE SCALE GENOMIC DNA]</scope>
    <source>
        <strain evidence="6">cv. Huhao1</strain>
        <tissue evidence="5">Leaf</tissue>
    </source>
</reference>
<gene>
    <name evidence="5" type="ORF">CTI12_AA375460</name>
</gene>
<dbReference type="SMART" id="SM00290">
    <property type="entry name" value="ZnF_UBP"/>
    <property type="match status" value="1"/>
</dbReference>
<feature type="coiled-coil region" evidence="2">
    <location>
        <begin position="387"/>
        <end position="456"/>
    </location>
</feature>
<dbReference type="EMBL" id="PKPP01005172">
    <property type="protein sequence ID" value="PWA61148.1"/>
    <property type="molecule type" value="Genomic_DNA"/>
</dbReference>
<protein>
    <submittedName>
        <fullName evidence="5">BRCA1-associated protein</fullName>
    </submittedName>
</protein>
<dbReference type="GO" id="GO:0007265">
    <property type="term" value="P:Ras protein signal transduction"/>
    <property type="evidence" value="ECO:0007669"/>
    <property type="project" value="TreeGrafter"/>
</dbReference>
<organism evidence="5 6">
    <name type="scientific">Artemisia annua</name>
    <name type="common">Sweet wormwood</name>
    <dbReference type="NCBI Taxonomy" id="35608"/>
    <lineage>
        <taxon>Eukaryota</taxon>
        <taxon>Viridiplantae</taxon>
        <taxon>Streptophyta</taxon>
        <taxon>Embryophyta</taxon>
        <taxon>Tracheophyta</taxon>
        <taxon>Spermatophyta</taxon>
        <taxon>Magnoliopsida</taxon>
        <taxon>eudicotyledons</taxon>
        <taxon>Gunneridae</taxon>
        <taxon>Pentapetalae</taxon>
        <taxon>asterids</taxon>
        <taxon>campanulids</taxon>
        <taxon>Asterales</taxon>
        <taxon>Asteraceae</taxon>
        <taxon>Asteroideae</taxon>
        <taxon>Anthemideae</taxon>
        <taxon>Artemisiinae</taxon>
        <taxon>Artemisia</taxon>
    </lineage>
</organism>
<proteinExistence type="predicted"/>
<dbReference type="Proteomes" id="UP000245207">
    <property type="component" value="Unassembled WGS sequence"/>
</dbReference>
<dbReference type="Pfam" id="PF02148">
    <property type="entry name" value="zf-UBP"/>
    <property type="match status" value="1"/>
</dbReference>